<keyword evidence="2" id="KW-0732">Signal</keyword>
<accession>A0A067MS60</accession>
<reference evidence="4" key="1">
    <citation type="journal article" date="2014" name="Proc. Natl. Acad. Sci. U.S.A.">
        <title>Extensive sampling of basidiomycete genomes demonstrates inadequacy of the white-rot/brown-rot paradigm for wood decay fungi.</title>
        <authorList>
            <person name="Riley R."/>
            <person name="Salamov A.A."/>
            <person name="Brown D.W."/>
            <person name="Nagy L.G."/>
            <person name="Floudas D."/>
            <person name="Held B.W."/>
            <person name="Levasseur A."/>
            <person name="Lombard V."/>
            <person name="Morin E."/>
            <person name="Otillar R."/>
            <person name="Lindquist E.A."/>
            <person name="Sun H."/>
            <person name="LaButti K.M."/>
            <person name="Schmutz J."/>
            <person name="Jabbour D."/>
            <person name="Luo H."/>
            <person name="Baker S.E."/>
            <person name="Pisabarro A.G."/>
            <person name="Walton J.D."/>
            <person name="Blanchette R.A."/>
            <person name="Henrissat B."/>
            <person name="Martin F."/>
            <person name="Cullen D."/>
            <person name="Hibbett D.S."/>
            <person name="Grigoriev I.V."/>
        </authorList>
    </citation>
    <scope>NUCLEOTIDE SEQUENCE [LARGE SCALE GENOMIC DNA]</scope>
    <source>
        <strain evidence="4">FD-172 SS1</strain>
    </source>
</reference>
<evidence type="ECO:0000256" key="1">
    <source>
        <dbReference type="SAM" id="MobiDB-lite"/>
    </source>
</evidence>
<dbReference type="Proteomes" id="UP000027195">
    <property type="component" value="Unassembled WGS sequence"/>
</dbReference>
<feature type="compositionally biased region" description="Pro residues" evidence="1">
    <location>
        <begin position="51"/>
        <end position="67"/>
    </location>
</feature>
<dbReference type="EMBL" id="KL198038">
    <property type="protein sequence ID" value="KDQ14391.1"/>
    <property type="molecule type" value="Genomic_DNA"/>
</dbReference>
<evidence type="ECO:0000313" key="4">
    <source>
        <dbReference type="Proteomes" id="UP000027195"/>
    </source>
</evidence>
<feature type="region of interest" description="Disordered" evidence="1">
    <location>
        <begin position="22"/>
        <end position="73"/>
    </location>
</feature>
<feature type="compositionally biased region" description="Pro residues" evidence="1">
    <location>
        <begin position="26"/>
        <end position="39"/>
    </location>
</feature>
<feature type="compositionally biased region" description="Low complexity" evidence="1">
    <location>
        <begin position="40"/>
        <end position="50"/>
    </location>
</feature>
<gene>
    <name evidence="3" type="ORF">BOTBODRAFT_174872</name>
</gene>
<keyword evidence="4" id="KW-1185">Reference proteome</keyword>
<evidence type="ECO:0000313" key="3">
    <source>
        <dbReference type="EMBL" id="KDQ14391.1"/>
    </source>
</evidence>
<dbReference type="HOGENOM" id="CLU_1586210_0_0_1"/>
<protein>
    <submittedName>
        <fullName evidence="3">Uncharacterized protein</fullName>
    </submittedName>
</protein>
<proteinExistence type="predicted"/>
<organism evidence="3 4">
    <name type="scientific">Botryobasidium botryosum (strain FD-172 SS1)</name>
    <dbReference type="NCBI Taxonomy" id="930990"/>
    <lineage>
        <taxon>Eukaryota</taxon>
        <taxon>Fungi</taxon>
        <taxon>Dikarya</taxon>
        <taxon>Basidiomycota</taxon>
        <taxon>Agaricomycotina</taxon>
        <taxon>Agaricomycetes</taxon>
        <taxon>Cantharellales</taxon>
        <taxon>Botryobasidiaceae</taxon>
        <taxon>Botryobasidium</taxon>
    </lineage>
</organism>
<feature type="chain" id="PRO_5001641511" evidence="2">
    <location>
        <begin position="19"/>
        <end position="168"/>
    </location>
</feature>
<dbReference type="InParanoid" id="A0A067MS60"/>
<dbReference type="STRING" id="930990.A0A067MS60"/>
<dbReference type="AlphaFoldDB" id="A0A067MS60"/>
<evidence type="ECO:0000256" key="2">
    <source>
        <dbReference type="SAM" id="SignalP"/>
    </source>
</evidence>
<feature type="signal peptide" evidence="2">
    <location>
        <begin position="1"/>
        <end position="18"/>
    </location>
</feature>
<name>A0A067MS60_BOTB1</name>
<sequence>MRFTTILFALLYLSLVHAQSTAPAVSAPPPPPPPPPPAPSTSTPAATVAPAPAPTTAPASTTPPPVVAGPATAPHIVGAPPTYPPAVPSAPTPYTFYTTVNGQGIYMIGTFTPSYMATSAPPPVPSGTILPFSSWNGTFTRNAADGRPPAVAAALIVGGALGGLALFI</sequence>